<dbReference type="SMART" id="SM00343">
    <property type="entry name" value="ZnF_C2HC"/>
    <property type="match status" value="2"/>
</dbReference>
<evidence type="ECO:0000259" key="2">
    <source>
        <dbReference type="SMART" id="SM00343"/>
    </source>
</evidence>
<dbReference type="AlphaFoldDB" id="A0A914CW46"/>
<dbReference type="Gene3D" id="4.10.60.10">
    <property type="entry name" value="Zinc finger, CCHC-type"/>
    <property type="match status" value="1"/>
</dbReference>
<dbReference type="InterPro" id="IPR001878">
    <property type="entry name" value="Znf_CCHC"/>
</dbReference>
<organism evidence="3 4">
    <name type="scientific">Acrobeloides nanus</name>
    <dbReference type="NCBI Taxonomy" id="290746"/>
    <lineage>
        <taxon>Eukaryota</taxon>
        <taxon>Metazoa</taxon>
        <taxon>Ecdysozoa</taxon>
        <taxon>Nematoda</taxon>
        <taxon>Chromadorea</taxon>
        <taxon>Rhabditida</taxon>
        <taxon>Tylenchina</taxon>
        <taxon>Cephalobomorpha</taxon>
        <taxon>Cephaloboidea</taxon>
        <taxon>Cephalobidae</taxon>
        <taxon>Acrobeloides</taxon>
    </lineage>
</organism>
<dbReference type="GO" id="GO:0003676">
    <property type="term" value="F:nucleic acid binding"/>
    <property type="evidence" value="ECO:0007669"/>
    <property type="project" value="InterPro"/>
</dbReference>
<dbReference type="GO" id="GO:0008270">
    <property type="term" value="F:zinc ion binding"/>
    <property type="evidence" value="ECO:0007669"/>
    <property type="project" value="InterPro"/>
</dbReference>
<proteinExistence type="predicted"/>
<evidence type="ECO:0000313" key="3">
    <source>
        <dbReference type="Proteomes" id="UP000887540"/>
    </source>
</evidence>
<feature type="domain" description="CCHC-type" evidence="2">
    <location>
        <begin position="105"/>
        <end position="121"/>
    </location>
</feature>
<dbReference type="WBParaSite" id="ACRNAN_scaffold14434.g12976.t1">
    <property type="protein sequence ID" value="ACRNAN_scaffold14434.g12976.t1"/>
    <property type="gene ID" value="ACRNAN_scaffold14434.g12976"/>
</dbReference>
<name>A0A914CW46_9BILA</name>
<protein>
    <submittedName>
        <fullName evidence="4">CCHC-type domain-containing protein</fullName>
    </submittedName>
</protein>
<feature type="domain" description="CCHC-type" evidence="2">
    <location>
        <begin position="56"/>
        <end position="72"/>
    </location>
</feature>
<accession>A0A914CW46</accession>
<reference evidence="4" key="1">
    <citation type="submission" date="2022-11" db="UniProtKB">
        <authorList>
            <consortium name="WormBaseParasite"/>
        </authorList>
    </citation>
    <scope>IDENTIFICATION</scope>
</reference>
<evidence type="ECO:0000313" key="4">
    <source>
        <dbReference type="WBParaSite" id="ACRNAN_scaffold14434.g12976.t1"/>
    </source>
</evidence>
<keyword evidence="3" id="KW-1185">Reference proteome</keyword>
<evidence type="ECO:0000256" key="1">
    <source>
        <dbReference type="SAM" id="MobiDB-lite"/>
    </source>
</evidence>
<dbReference type="Proteomes" id="UP000887540">
    <property type="component" value="Unplaced"/>
</dbReference>
<feature type="region of interest" description="Disordered" evidence="1">
    <location>
        <begin position="1"/>
        <end position="37"/>
    </location>
</feature>
<sequence length="194" mass="21436">MKVTNSNGPAYSGSKKKDLSTLAFDQPDTLPVETTNSSSIRTTKAEDEIDEIRTLSCINCGQSDHNIEDCENPLINTELNGNDPVCRQLRLIAPDGKIESKHLAVCRKCVLIGHDTRNCARKTSGNKYEYNKLLRLSSLYKHAMKVTKSSGPAFKSSSTPTLNVSEEENFIETTSENDPEIISIINNLLDRVSS</sequence>